<organism evidence="1 2">
    <name type="scientific">Hyphomicrobium facile</name>
    <dbReference type="NCBI Taxonomy" id="51670"/>
    <lineage>
        <taxon>Bacteria</taxon>
        <taxon>Pseudomonadati</taxon>
        <taxon>Pseudomonadota</taxon>
        <taxon>Alphaproteobacteria</taxon>
        <taxon>Hyphomicrobiales</taxon>
        <taxon>Hyphomicrobiaceae</taxon>
        <taxon>Hyphomicrobium</taxon>
    </lineage>
</organism>
<protein>
    <submittedName>
        <fullName evidence="1">Glycosyl transferases group 1</fullName>
    </submittedName>
</protein>
<keyword evidence="1" id="KW-0808">Transferase</keyword>
<proteinExistence type="predicted"/>
<dbReference type="SUPFAM" id="SSF53756">
    <property type="entry name" value="UDP-Glycosyltransferase/glycogen phosphorylase"/>
    <property type="match status" value="1"/>
</dbReference>
<sequence length="394" mass="43652">MRSELFRKPVRFARRHILPRIIPPARGSLQGPPTKIKVVGLLSSASGLGRSARLCIQQVEKYGCEVSTSDVAGFYSSGDDVTYQRGSPRLQTNVSIFHLNAPMLLPGIITAGLRSYYNSYNIAYWAWELECLPKDWIDAMRFVDAFMVPSRFCQRTMQRYTTKPVLTVPHPIQLDMGNVVPSKPKNGTFRVLSIFNLGSSFERKNPLAVIRGFRAAFGDEEGVELVLKTSQGKRYPQDLAAIRSEIGESPNISVIDQVWSDEQLSELYCSSDVYISLHRSEGFGLTIAEAILMEVPVIATGWSGNVDFCSPDKMSAVAYKLIAFADDDPAYHGVSDAVWAEPSVESAARELQKVRSDPAGSIKRAREAKAEFLSYLGRHTYAAALDALVRRNGS</sequence>
<dbReference type="Proteomes" id="UP000199423">
    <property type="component" value="Unassembled WGS sequence"/>
</dbReference>
<gene>
    <name evidence="1" type="ORF">SAMN04488557_1421</name>
</gene>
<evidence type="ECO:0000313" key="1">
    <source>
        <dbReference type="EMBL" id="SFV30148.1"/>
    </source>
</evidence>
<dbReference type="EMBL" id="FPCH01000001">
    <property type="protein sequence ID" value="SFV30148.1"/>
    <property type="molecule type" value="Genomic_DNA"/>
</dbReference>
<dbReference type="PANTHER" id="PTHR46656:SF3">
    <property type="entry name" value="PUTATIVE-RELATED"/>
    <property type="match status" value="1"/>
</dbReference>
<dbReference type="AlphaFoldDB" id="A0A1I7N663"/>
<dbReference type="CDD" id="cd03801">
    <property type="entry name" value="GT4_PimA-like"/>
    <property type="match status" value="1"/>
</dbReference>
<dbReference type="PANTHER" id="PTHR46656">
    <property type="entry name" value="PUTATIVE-RELATED"/>
    <property type="match status" value="1"/>
</dbReference>
<keyword evidence="2" id="KW-1185">Reference proteome</keyword>
<name>A0A1I7N663_9HYPH</name>
<evidence type="ECO:0000313" key="2">
    <source>
        <dbReference type="Proteomes" id="UP000199423"/>
    </source>
</evidence>
<accession>A0A1I7N663</accession>
<dbReference type="Pfam" id="PF20706">
    <property type="entry name" value="GT4-conflict"/>
    <property type="match status" value="1"/>
</dbReference>
<reference evidence="2" key="1">
    <citation type="submission" date="2016-10" db="EMBL/GenBank/DDBJ databases">
        <authorList>
            <person name="Varghese N."/>
            <person name="Submissions S."/>
        </authorList>
    </citation>
    <scope>NUCLEOTIDE SEQUENCE [LARGE SCALE GENOMIC DNA]</scope>
    <source>
        <strain evidence="2">DSM 1565</strain>
    </source>
</reference>
<dbReference type="Gene3D" id="3.40.50.2000">
    <property type="entry name" value="Glycogen Phosphorylase B"/>
    <property type="match status" value="1"/>
</dbReference>
<dbReference type="GO" id="GO:0016740">
    <property type="term" value="F:transferase activity"/>
    <property type="evidence" value="ECO:0007669"/>
    <property type="project" value="UniProtKB-KW"/>
</dbReference>